<sequence length="501" mass="56686">MAETFTTAYTKHFELIVETQHENNRRIQEANLEWKTNMFSHLLNKLAFDSLKPSDHVAQWIKVWLDQPGNCAISITDIENTPIISVWKSRKSIHQGIEIPASIRDQFDHIVSAKLEGKPGQKLFAFYSIQADTKKGALVSSLREQIRSIADTNKSQFKRMILAQMIGFLIILIIFIGFQIWQFRRLVLRPLTFINRVANRLASFDLTVSHHPKSKDEIGQIFQAYNGVIKAFREILSLAQENGRKLSKESEQIIHIFSRLNNHVNDMEKRSNTVVCSAYQMSSTMSSIADSLNGMKVNVEKISKSTDAMTNNIHSVAVSIDELSSAMNGIENNARNGRKIAEKAVEKAKKTVQTISSLNNAASQIEDITHIIMSIADKTNLIGLNAAIEAASAGDSGRGFTVVAKSIQKFAEQSTRAAINISEKITTVLDFIDDSIKMINDIVKPLMIWRIHQKQSQHQLKNKPWSQNKLQRAQTLQIKIQVKLLVKWIPCFLMFTRLLTM</sequence>
<keyword evidence="4" id="KW-0812">Transmembrane</keyword>
<keyword evidence="4" id="KW-1133">Transmembrane helix</keyword>
<dbReference type="AlphaFoldDB" id="A0A1V1P1H1"/>
<evidence type="ECO:0000256" key="4">
    <source>
        <dbReference type="SAM" id="Phobius"/>
    </source>
</evidence>
<organism evidence="7 8">
    <name type="scientific">Candidatus Magnetoglobus multicellularis str. Araruama</name>
    <dbReference type="NCBI Taxonomy" id="890399"/>
    <lineage>
        <taxon>Bacteria</taxon>
        <taxon>Pseudomonadati</taxon>
        <taxon>Thermodesulfobacteriota</taxon>
        <taxon>Desulfobacteria</taxon>
        <taxon>Desulfobacterales</taxon>
        <taxon>Desulfobacteraceae</taxon>
        <taxon>Candidatus Magnetoglobus</taxon>
    </lineage>
</organism>
<gene>
    <name evidence="7" type="ORF">OMM_04442</name>
</gene>
<evidence type="ECO:0000259" key="5">
    <source>
        <dbReference type="PROSITE" id="PS50111"/>
    </source>
</evidence>
<proteinExistence type="inferred from homology"/>
<dbReference type="PROSITE" id="PS50885">
    <property type="entry name" value="HAMP"/>
    <property type="match status" value="1"/>
</dbReference>
<feature type="domain" description="HAMP" evidence="6">
    <location>
        <begin position="185"/>
        <end position="237"/>
    </location>
</feature>
<comment type="similarity">
    <text evidence="2">Belongs to the methyl-accepting chemotaxis (MCP) protein family.</text>
</comment>
<evidence type="ECO:0000256" key="2">
    <source>
        <dbReference type="ARBA" id="ARBA00029447"/>
    </source>
</evidence>
<dbReference type="InterPro" id="IPR004089">
    <property type="entry name" value="MCPsignal_dom"/>
</dbReference>
<comment type="caution">
    <text evidence="7">The sequence shown here is derived from an EMBL/GenBank/DDBJ whole genome shotgun (WGS) entry which is preliminary data.</text>
</comment>
<feature type="domain" description="Methyl-accepting transducer" evidence="5">
    <location>
        <begin position="270"/>
        <end position="441"/>
    </location>
</feature>
<dbReference type="InterPro" id="IPR003660">
    <property type="entry name" value="HAMP_dom"/>
</dbReference>
<evidence type="ECO:0000256" key="3">
    <source>
        <dbReference type="PROSITE-ProRule" id="PRU00284"/>
    </source>
</evidence>
<reference evidence="8" key="1">
    <citation type="submission" date="2012-11" db="EMBL/GenBank/DDBJ databases">
        <authorList>
            <person name="Lucero-Rivera Y.E."/>
            <person name="Tovar-Ramirez D."/>
        </authorList>
    </citation>
    <scope>NUCLEOTIDE SEQUENCE [LARGE SCALE GENOMIC DNA]</scope>
    <source>
        <strain evidence="8">Araruama</strain>
    </source>
</reference>
<keyword evidence="4" id="KW-0472">Membrane</keyword>
<evidence type="ECO:0000259" key="6">
    <source>
        <dbReference type="PROSITE" id="PS50885"/>
    </source>
</evidence>
<dbReference type="Gene3D" id="6.10.340.10">
    <property type="match status" value="1"/>
</dbReference>
<dbReference type="Pfam" id="PF00672">
    <property type="entry name" value="HAMP"/>
    <property type="match status" value="1"/>
</dbReference>
<keyword evidence="1 3" id="KW-0807">Transducer</keyword>
<dbReference type="PANTHER" id="PTHR32089">
    <property type="entry name" value="METHYL-ACCEPTING CHEMOTAXIS PROTEIN MCPB"/>
    <property type="match status" value="1"/>
</dbReference>
<protein>
    <submittedName>
        <fullName evidence="7">Methyl-accepting chemotaxis protein signaling domain protein</fullName>
    </submittedName>
</protein>
<dbReference type="EMBL" id="ATBP01000875">
    <property type="protein sequence ID" value="ETR68644.1"/>
    <property type="molecule type" value="Genomic_DNA"/>
</dbReference>
<dbReference type="SMART" id="SM00304">
    <property type="entry name" value="HAMP"/>
    <property type="match status" value="1"/>
</dbReference>
<dbReference type="GO" id="GO:0007165">
    <property type="term" value="P:signal transduction"/>
    <property type="evidence" value="ECO:0007669"/>
    <property type="project" value="UniProtKB-KW"/>
</dbReference>
<evidence type="ECO:0000313" key="8">
    <source>
        <dbReference type="Proteomes" id="UP000189670"/>
    </source>
</evidence>
<evidence type="ECO:0000313" key="7">
    <source>
        <dbReference type="EMBL" id="ETR68644.1"/>
    </source>
</evidence>
<dbReference type="GO" id="GO:0016020">
    <property type="term" value="C:membrane"/>
    <property type="evidence" value="ECO:0007669"/>
    <property type="project" value="InterPro"/>
</dbReference>
<dbReference type="CDD" id="cd06225">
    <property type="entry name" value="HAMP"/>
    <property type="match status" value="1"/>
</dbReference>
<dbReference type="PROSITE" id="PS50111">
    <property type="entry name" value="CHEMOTAXIS_TRANSDUC_2"/>
    <property type="match status" value="1"/>
</dbReference>
<name>A0A1V1P1H1_9BACT</name>
<dbReference type="Proteomes" id="UP000189670">
    <property type="component" value="Unassembled WGS sequence"/>
</dbReference>
<dbReference type="SMART" id="SM00283">
    <property type="entry name" value="MA"/>
    <property type="match status" value="1"/>
</dbReference>
<evidence type="ECO:0000256" key="1">
    <source>
        <dbReference type="ARBA" id="ARBA00023224"/>
    </source>
</evidence>
<accession>A0A1V1P1H1</accession>
<dbReference type="SUPFAM" id="SSF58104">
    <property type="entry name" value="Methyl-accepting chemotaxis protein (MCP) signaling domain"/>
    <property type="match status" value="1"/>
</dbReference>
<dbReference type="Pfam" id="PF00015">
    <property type="entry name" value="MCPsignal"/>
    <property type="match status" value="1"/>
</dbReference>
<dbReference type="PANTHER" id="PTHR32089:SF112">
    <property type="entry name" value="LYSOZYME-LIKE PROTEIN-RELATED"/>
    <property type="match status" value="1"/>
</dbReference>
<feature type="transmembrane region" description="Helical" evidence="4">
    <location>
        <begin position="161"/>
        <end position="181"/>
    </location>
</feature>
<dbReference type="Gene3D" id="1.10.287.950">
    <property type="entry name" value="Methyl-accepting chemotaxis protein"/>
    <property type="match status" value="1"/>
</dbReference>